<comment type="caution">
    <text evidence="1">The sequence shown here is derived from an EMBL/GenBank/DDBJ whole genome shotgun (WGS) entry which is preliminary data.</text>
</comment>
<keyword evidence="2" id="KW-1185">Reference proteome</keyword>
<dbReference type="EMBL" id="WIUZ02000003">
    <property type="protein sequence ID" value="KAF9789606.1"/>
    <property type="molecule type" value="Genomic_DNA"/>
</dbReference>
<evidence type="ECO:0000313" key="1">
    <source>
        <dbReference type="EMBL" id="KAF9789606.1"/>
    </source>
</evidence>
<protein>
    <recommendedName>
        <fullName evidence="3">F-box domain-containing protein</fullName>
    </recommendedName>
</protein>
<gene>
    <name evidence="1" type="ORF">BJ322DRAFT_1018220</name>
</gene>
<reference evidence="1" key="1">
    <citation type="journal article" date="2020" name="Nat. Commun.">
        <title>Large-scale genome sequencing of mycorrhizal fungi provides insights into the early evolution of symbiotic traits.</title>
        <authorList>
            <person name="Miyauchi S."/>
            <person name="Kiss E."/>
            <person name="Kuo A."/>
            <person name="Drula E."/>
            <person name="Kohler A."/>
            <person name="Sanchez-Garcia M."/>
            <person name="Morin E."/>
            <person name="Andreopoulos B."/>
            <person name="Barry K.W."/>
            <person name="Bonito G."/>
            <person name="Buee M."/>
            <person name="Carver A."/>
            <person name="Chen C."/>
            <person name="Cichocki N."/>
            <person name="Clum A."/>
            <person name="Culley D."/>
            <person name="Crous P.W."/>
            <person name="Fauchery L."/>
            <person name="Girlanda M."/>
            <person name="Hayes R.D."/>
            <person name="Keri Z."/>
            <person name="LaButti K."/>
            <person name="Lipzen A."/>
            <person name="Lombard V."/>
            <person name="Magnuson J."/>
            <person name="Maillard F."/>
            <person name="Murat C."/>
            <person name="Nolan M."/>
            <person name="Ohm R.A."/>
            <person name="Pangilinan J."/>
            <person name="Pereira M.F."/>
            <person name="Perotto S."/>
            <person name="Peter M."/>
            <person name="Pfister S."/>
            <person name="Riley R."/>
            <person name="Sitrit Y."/>
            <person name="Stielow J.B."/>
            <person name="Szollosi G."/>
            <person name="Zifcakova L."/>
            <person name="Stursova M."/>
            <person name="Spatafora J.W."/>
            <person name="Tedersoo L."/>
            <person name="Vaario L.M."/>
            <person name="Yamada A."/>
            <person name="Yan M."/>
            <person name="Wang P."/>
            <person name="Xu J."/>
            <person name="Bruns T."/>
            <person name="Baldrian P."/>
            <person name="Vilgalys R."/>
            <person name="Dunand C."/>
            <person name="Henrissat B."/>
            <person name="Grigoriev I.V."/>
            <person name="Hibbett D."/>
            <person name="Nagy L.G."/>
            <person name="Martin F.M."/>
        </authorList>
    </citation>
    <scope>NUCLEOTIDE SEQUENCE</scope>
    <source>
        <strain evidence="1">UH-Tt-Lm1</strain>
    </source>
</reference>
<accession>A0A9P6HLQ8</accession>
<reference evidence="1" key="2">
    <citation type="submission" date="2020-11" db="EMBL/GenBank/DDBJ databases">
        <authorList>
            <consortium name="DOE Joint Genome Institute"/>
            <person name="Kuo A."/>
            <person name="Miyauchi S."/>
            <person name="Kiss E."/>
            <person name="Drula E."/>
            <person name="Kohler A."/>
            <person name="Sanchez-Garcia M."/>
            <person name="Andreopoulos B."/>
            <person name="Barry K.W."/>
            <person name="Bonito G."/>
            <person name="Buee M."/>
            <person name="Carver A."/>
            <person name="Chen C."/>
            <person name="Cichocki N."/>
            <person name="Clum A."/>
            <person name="Culley D."/>
            <person name="Crous P.W."/>
            <person name="Fauchery L."/>
            <person name="Girlanda M."/>
            <person name="Hayes R."/>
            <person name="Keri Z."/>
            <person name="Labutti K."/>
            <person name="Lipzen A."/>
            <person name="Lombard V."/>
            <person name="Magnuson J."/>
            <person name="Maillard F."/>
            <person name="Morin E."/>
            <person name="Murat C."/>
            <person name="Nolan M."/>
            <person name="Ohm R."/>
            <person name="Pangilinan J."/>
            <person name="Pereira M."/>
            <person name="Perotto S."/>
            <person name="Peter M."/>
            <person name="Riley R."/>
            <person name="Sitrit Y."/>
            <person name="Stielow B."/>
            <person name="Szollosi G."/>
            <person name="Zifcakova L."/>
            <person name="Stursova M."/>
            <person name="Spatafora J.W."/>
            <person name="Tedersoo L."/>
            <person name="Vaario L.-M."/>
            <person name="Yamada A."/>
            <person name="Yan M."/>
            <person name="Wang P."/>
            <person name="Xu J."/>
            <person name="Bruns T."/>
            <person name="Baldrian P."/>
            <person name="Vilgalys R."/>
            <person name="Henrissat B."/>
            <person name="Grigoriev I.V."/>
            <person name="Hibbett D."/>
            <person name="Nagy L.G."/>
            <person name="Martin F.M."/>
        </authorList>
    </citation>
    <scope>NUCLEOTIDE SEQUENCE</scope>
    <source>
        <strain evidence="1">UH-Tt-Lm1</strain>
    </source>
</reference>
<proteinExistence type="predicted"/>
<name>A0A9P6HLQ8_9AGAM</name>
<dbReference type="AlphaFoldDB" id="A0A9P6HLQ8"/>
<evidence type="ECO:0000313" key="2">
    <source>
        <dbReference type="Proteomes" id="UP000736335"/>
    </source>
</evidence>
<organism evidence="1 2">
    <name type="scientific">Thelephora terrestris</name>
    <dbReference type="NCBI Taxonomy" id="56493"/>
    <lineage>
        <taxon>Eukaryota</taxon>
        <taxon>Fungi</taxon>
        <taxon>Dikarya</taxon>
        <taxon>Basidiomycota</taxon>
        <taxon>Agaricomycotina</taxon>
        <taxon>Agaricomycetes</taxon>
        <taxon>Thelephorales</taxon>
        <taxon>Thelephoraceae</taxon>
        <taxon>Thelephora</taxon>
    </lineage>
</organism>
<dbReference type="OrthoDB" id="3365698at2759"/>
<dbReference type="Proteomes" id="UP000736335">
    <property type="component" value="Unassembled WGS sequence"/>
</dbReference>
<evidence type="ECO:0008006" key="3">
    <source>
        <dbReference type="Google" id="ProtNLM"/>
    </source>
</evidence>
<sequence length="588" mass="66040">MGRRNKQRQIRKGWELPRGVVPIAEAPVDRVRKGSRNAATDRRPVIGCSQDVPMQEYRGGAGFDSGVISPIRSAGGDTIELKRARNSLLNISIRIPPEILGHVFYWTVLERRILPRLRGGSLHVLLVCHYWQEVASQTPRLWSFWGHLLVHWYQRFKLSRSVPADLVLNGYIVGERSPPVREALRLALREHAQTDIINSVQLWNERRPILEQVLAALTPDEGEVRTSSIRIINLRLVNASRFMARLRFPQLTYLCLSTGTQVVDLRHLGEHTGALSTLVLTLENHGASALPTVSELLLLFLYNPRLEDVTLHRLLSRIIPPGFPIIRVPLRNLKRLTIDSEAQSIFQLMKRLAYPADLEAISLMVADYGPSSICDTLGKVALDYFQLQSGRRVEVGIDVRTLRKSISVQADSILEGADGNAMGTSARFIVYVPLFTGRRQYVQLCLDLVGCVPPLEVTAFRGELSARIVQRVIKTMPNILDLHLVHAELEPGFLRHIPTTPNVRLLPSLRRLCLEESSTHEGSWQPLVELLAELSADGNDISLTMLEPQEHICRHVLRNIELLVAAFDVDGSVDADCPFDWCGVTEEG</sequence>